<evidence type="ECO:0000313" key="2">
    <source>
        <dbReference type="Proteomes" id="UP000787419"/>
    </source>
</evidence>
<dbReference type="InterPro" id="IPR040818">
    <property type="entry name" value="Tsi6"/>
</dbReference>
<evidence type="ECO:0000313" key="1">
    <source>
        <dbReference type="EMBL" id="MBF1445791.1"/>
    </source>
</evidence>
<dbReference type="AlphaFoldDB" id="A0A9D6A8W1"/>
<name>A0A9D6A8W1_9BACT</name>
<dbReference type="Pfam" id="PF18660">
    <property type="entry name" value="Tsi6"/>
    <property type="match status" value="1"/>
</dbReference>
<protein>
    <submittedName>
        <fullName evidence="1">Uncharacterized protein</fullName>
    </submittedName>
</protein>
<accession>A0A9D6A8W1</accession>
<dbReference type="Proteomes" id="UP000787419">
    <property type="component" value="Unassembled WGS sequence"/>
</dbReference>
<dbReference type="RefSeq" id="WP_004366071.1">
    <property type="nucleotide sequence ID" value="NZ_CAJPQZ010000007.1"/>
</dbReference>
<sequence>MYIRLHKKRTKKYYKEIVDLAIEETKNLMEMSPKVAIYASIYNQLVDIKQNIIGENKVFSRFELYKRYSLGAVAVKNFDENADEYAQKLIDSYGGTFDYNKMPEE</sequence>
<reference evidence="1" key="1">
    <citation type="submission" date="2020-04" db="EMBL/GenBank/DDBJ databases">
        <title>Deep metagenomics examines the oral microbiome during advanced dental caries in children, revealing novel taxa and co-occurrences with host molecules.</title>
        <authorList>
            <person name="Baker J.L."/>
            <person name="Morton J.T."/>
            <person name="Dinis M."/>
            <person name="Alvarez R."/>
            <person name="Tran N.C."/>
            <person name="Knight R."/>
            <person name="Edlund A."/>
        </authorList>
    </citation>
    <scope>NUCLEOTIDE SEQUENCE</scope>
    <source>
        <strain evidence="1">JCVI_32_bin.50</strain>
    </source>
</reference>
<comment type="caution">
    <text evidence="1">The sequence shown here is derived from an EMBL/GenBank/DDBJ whole genome shotgun (WGS) entry which is preliminary data.</text>
</comment>
<gene>
    <name evidence="1" type="ORF">HXN55_00170</name>
</gene>
<dbReference type="EMBL" id="JABZTM010000001">
    <property type="protein sequence ID" value="MBF1445791.1"/>
    <property type="molecule type" value="Genomic_DNA"/>
</dbReference>
<proteinExistence type="predicted"/>
<organism evidence="1 2">
    <name type="scientific">Prevotella nigrescens</name>
    <dbReference type="NCBI Taxonomy" id="28133"/>
    <lineage>
        <taxon>Bacteria</taxon>
        <taxon>Pseudomonadati</taxon>
        <taxon>Bacteroidota</taxon>
        <taxon>Bacteroidia</taxon>
        <taxon>Bacteroidales</taxon>
        <taxon>Prevotellaceae</taxon>
        <taxon>Prevotella</taxon>
    </lineage>
</organism>